<evidence type="ECO:0000256" key="4">
    <source>
        <dbReference type="ARBA" id="ARBA00022475"/>
    </source>
</evidence>
<dbReference type="PROSITE" id="PS50093">
    <property type="entry name" value="PKD"/>
    <property type="match status" value="1"/>
</dbReference>
<dbReference type="Pfam" id="PF02010">
    <property type="entry name" value="REJ"/>
    <property type="match status" value="1"/>
</dbReference>
<evidence type="ECO:0000256" key="9">
    <source>
        <dbReference type="ARBA" id="ARBA00023136"/>
    </source>
</evidence>
<dbReference type="Gene3D" id="2.60.60.20">
    <property type="entry name" value="PLAT/LH2 domain"/>
    <property type="match status" value="1"/>
</dbReference>
<sequence length="2733" mass="304165">SETKKGENRTGVIVPDGSSACVVLGQSEYYDQLTGPCTFEVSDITLTNSKDTFYGFESDINVTQRLYLGCAAFNVNSPAILTDLDRADPGSFCRLRCSQLSQVYALVSNGSKCGCANSVGATNTTQCDGKWSVYLVSHVKVSHNYQLTLDWTPQSKRNYTKPFEDIVFNASVGYNVKVVYKFTFDDGIIFTTSTPPVSHSWMTPGQHMLTVSSQIGVVKLNASVVVNVQDVDEGQPPDLIGLTVTHGQSSFNAQCNLTVIDDLSSNCVLSYGNGKTLPTLYLQENGSFTFPSHTYDMAGLYSISANCINAYGNKSAMVSFVSRDLRTHHEYVTPLRNYSTLLFGDQSFFNRLEVSINNEKVSFFLADAKTLQVNAGDLHDASDNLIDVVSEGVLLHRHIVYVRSVLDKPVLIADKTAGAWNLTVKLTVLLNSADHVWLTINYGTKSAGSVRTFYVPEITGVLRVDDTMFYGNLGEYVITVTASNEVSSSRSQMDISVQIPVFDISVRTRNITSPQQNAAFELRVNSGQVIAEDIFINIGIKYGDGAADQFIFKMSDRNYLGSLVANHTYATWGIYRVKVSAMNNISQDEDQTLIQVGENITFVDITATSDRVTVGGNLEVSVVCPTGSNVQYRLDFGDGSVFTFGELNPSYQVVNSSNMVTISETSAVVSHVYSRAESYKVKVTVSNEFGFMSADLCPAIVVSENTMQTCSTPTMTFRNIQTSADKPLVRKRSVTTLLPVDVVFTCSGNIKPNVTFSWKGVVIENIGVGKVVERSLYTFCSSKLLDNTLKIDPLALQFGLYKLTATVSPMGNDLNYASDSVYINIVQSEPVPSIAGDPVQTIMLYATAIFDISGSYDPDLETDTRRDLSFHLFFMSESLLKVNQKLSLNSLIAQAELLANRTLFRSTTANRFSLYQIGSCFNSTSRLNDDLSTFLGKITFAANNFASNQFSMAVMLWVERNGLSAMTYQIIEIRSSNASLDDLGSLLDLAKNADPDTAIRLLGGAASAILNQDTSSAEAQQKLAESTEAVVNTLGSVAKRIDSPNQAAKCASAIKTMTSNKDIVNEGSRSSAAGAFMVLANGTSNMPEATVEDASSFAGECLGGLGNIFPKSPTTKPGQTALTADETTTALLVTLTTTRPGTSFAFSGNLTTPFSLFDYSTKSVTSQTAGPYQDTKATPMPTTTMTTVMTTPLTTVIHTTVGTTLSPTVGASFVDNGDNFTISGVTVGTLQLNASKDYTTPQPFTTSTIGTTTPSTPESPVTLPIDNRMFEPRSDPRSPYQIAQELLRNLPDKDTYRELFFYIFNDCLLFRQVMKSPEIQYNIPCLSTDAINMMKCDGDFTLQDRVFDIMTYYEHPDDIYEVYLQPLDKAREARDKARKETDKTVANAGLTALSTVADSIGNKTHPEDTTERSFATPRLGMKLAKVSVDNSTNITDSSNNTQSMSLPTGGFDVPKSIFQGSASGCANVNTMFLADSDNPFTFADTDNNVGRGVLSLAYTCNGERINVSGTQEPIVLWMERDANMYQESLFVLITNTKTDVWSNFNYHPVNLTDTNSSIQVILEPQDADSEYYVYLKFGERPNVTYYDYIGFSPNDEVTKLSGYQALNDSQKQQLRYTVTFPLDLTSSNGTYWVAVKYKRGNIQLADTTANSSYTLLNLVSGCRFWDDENNTWSSEGCQVGPLTTKYRTQCLCNHLTSFGTDAVVAPNTIDFTNVWAKFDKLSENAAVFATVISLVCLYLILLIILRYFDKLDLIKWGAIPLEDNLPTDSYFYQVTVQTGVKRNAGTDSQVRFIVSGEEGDSGVRRLTVAEGKRKHLATGSIYNYVMSVDSCLGPLNFLRIWHDNSGKGKNQSWYLDQVQINDLQTGERFIFLCDRWLAVEEDDGLVDRILPVAGLDDLIAFKQLFSSSARKKLANDHLWVSVFSRPTRSNFTRVQRLSCCMSLLFLTMITNAMWFKGAETQTNVEAIKLGPLTFTLAQVFISFASTIIVFPPSFLMMTLFRKCEPKKNMVAQANQAQVKDSRKFRWRNISASTSQLWGSKPKESRMVQFKEKITQFINSFKKRKYQDVEPASSDRSDGQFLTPKKKKPFTFPHWCIYIAWTLCFLSILVSGFFTILYSMEWGTDKANQWLTTFLLSFFESVIIVQPIKVLLLVAFIACVLKKPELEDEDLDEDINRVLAGKETADSKDEASLSQIMLQRRTDNSELQPPDPELLAKLRETRMMEIKMETVLKEIIVYMIFLVIIFFLSYQQRDPQSYAYNTNVRGVLLDKFDKIVTIQDYWTWLQENFLPAFYAQQYADGNDVRYWRDVACIADMESRRVGVARIRQLRIKNDTCSIQSELKSVINHCRDSYGWTADDTKPYLPFWETPPDDTKKELEMSKSPFVYQDSIDLKTAPFVGNIATYKGGGYVILTKRTYGRTAAIVDKAKSENWVDLNTKAIFLEYTIYNPNVNLFTSVNALVEFLPTGSAVTMADVKVFRLMSYIGGFGVIVLVFEIFFGIVSIIFFVQCIKKVRVQRIAYFADFWNILEFVLLCLAVTCIVLYGFKHVLTDVAISALQNRKSDGFVNFNTIALYDELYGFVMSAVVFLATIQFLKLLQFNKKMGMLGATVKLASKDLYLFSITFFLYFFAFTATGFLLFCSQLTSYQNVVSTAEAMFAFALGSFDFNELSAAQPFWGPLFVFAYIGVVYIGLMSIFLTIIGESFSQVKENVALQSNDYELVEFIWTKIKVLFK</sequence>
<keyword evidence="11" id="KW-0325">Glycoprotein</keyword>
<dbReference type="PANTHER" id="PTHR10877:SF194">
    <property type="entry name" value="LOCATION OF VULVA DEFECTIVE 1"/>
    <property type="match status" value="1"/>
</dbReference>
<evidence type="ECO:0000256" key="1">
    <source>
        <dbReference type="ARBA" id="ARBA00004138"/>
    </source>
</evidence>
<feature type="domain" description="GAIN-B" evidence="18">
    <location>
        <begin position="1548"/>
        <end position="1711"/>
    </location>
</feature>
<feature type="domain" description="PKD" evidence="16">
    <location>
        <begin position="626"/>
        <end position="694"/>
    </location>
</feature>
<dbReference type="Pfam" id="PF00801">
    <property type="entry name" value="PKD"/>
    <property type="match status" value="1"/>
</dbReference>
<evidence type="ECO:0000313" key="19">
    <source>
        <dbReference type="EMBL" id="KAK0043790.1"/>
    </source>
</evidence>
<evidence type="ECO:0000256" key="7">
    <source>
        <dbReference type="ARBA" id="ARBA00022989"/>
    </source>
</evidence>
<accession>A0AAD8EXP1</accession>
<dbReference type="InterPro" id="IPR003915">
    <property type="entry name" value="PKD_2"/>
</dbReference>
<evidence type="ECO:0000256" key="15">
    <source>
        <dbReference type="SAM" id="Phobius"/>
    </source>
</evidence>
<feature type="transmembrane region" description="Helical" evidence="15">
    <location>
        <begin position="1975"/>
        <end position="2000"/>
    </location>
</feature>
<feature type="disulfide bond" evidence="13">
    <location>
        <begin position="2335"/>
        <end position="2348"/>
    </location>
</feature>
<dbReference type="Pfam" id="PF01825">
    <property type="entry name" value="GPS"/>
    <property type="match status" value="1"/>
</dbReference>
<evidence type="ECO:0000256" key="6">
    <source>
        <dbReference type="ARBA" id="ARBA00022729"/>
    </source>
</evidence>
<keyword evidence="9 15" id="KW-0472">Membrane</keyword>
<keyword evidence="20" id="KW-1185">Reference proteome</keyword>
<protein>
    <submittedName>
        <fullName evidence="19">PKD1L2</fullName>
    </submittedName>
</protein>
<evidence type="ECO:0000256" key="5">
    <source>
        <dbReference type="ARBA" id="ARBA00022692"/>
    </source>
</evidence>
<dbReference type="FunFam" id="2.60.60.20:FF:000022">
    <property type="entry name" value="Uncharacterized protein"/>
    <property type="match status" value="1"/>
</dbReference>
<dbReference type="PANTHER" id="PTHR10877">
    <property type="entry name" value="POLYCYSTIN FAMILY MEMBER"/>
    <property type="match status" value="1"/>
</dbReference>
<keyword evidence="4" id="KW-1003">Cell membrane</keyword>
<feature type="transmembrane region" description="Helical" evidence="15">
    <location>
        <begin position="2480"/>
        <end position="2507"/>
    </location>
</feature>
<evidence type="ECO:0000259" key="18">
    <source>
        <dbReference type="PROSITE" id="PS50221"/>
    </source>
</evidence>
<dbReference type="InterPro" id="IPR057244">
    <property type="entry name" value="GAIN_B"/>
</dbReference>
<feature type="transmembrane region" description="Helical" evidence="15">
    <location>
        <begin position="2577"/>
        <end position="2597"/>
    </location>
</feature>
<dbReference type="InterPro" id="IPR036392">
    <property type="entry name" value="PLAT/LH2_dom_sf"/>
</dbReference>
<reference evidence="19" key="1">
    <citation type="journal article" date="2023" name="PLoS Negl. Trop. Dis.">
        <title>A genome sequence for Biomphalaria pfeifferi, the major vector snail for the human-infecting parasite Schistosoma mansoni.</title>
        <authorList>
            <person name="Bu L."/>
            <person name="Lu L."/>
            <person name="Laidemitt M.R."/>
            <person name="Zhang S.M."/>
            <person name="Mutuku M."/>
            <person name="Mkoji G."/>
            <person name="Steinauer M."/>
            <person name="Loker E.S."/>
        </authorList>
    </citation>
    <scope>NUCLEOTIDE SEQUENCE</scope>
    <source>
        <strain evidence="19">KasaAsao</strain>
    </source>
</reference>
<dbReference type="PRINTS" id="PR01433">
    <property type="entry name" value="POLYCYSTIN2"/>
</dbReference>
<dbReference type="InterPro" id="IPR013122">
    <property type="entry name" value="PKD1_2_channel"/>
</dbReference>
<feature type="transmembrane region" description="Helical" evidence="15">
    <location>
        <begin position="2230"/>
        <end position="2249"/>
    </location>
</feature>
<feature type="domain" description="PLAT" evidence="17">
    <location>
        <begin position="1770"/>
        <end position="1891"/>
    </location>
</feature>
<dbReference type="GO" id="GO:0005886">
    <property type="term" value="C:plasma membrane"/>
    <property type="evidence" value="ECO:0007669"/>
    <property type="project" value="UniProtKB-SubCell"/>
</dbReference>
<dbReference type="PROSITE" id="PS50095">
    <property type="entry name" value="PLAT"/>
    <property type="match status" value="1"/>
</dbReference>
<dbReference type="GO" id="GO:0005509">
    <property type="term" value="F:calcium ion binding"/>
    <property type="evidence" value="ECO:0007669"/>
    <property type="project" value="InterPro"/>
</dbReference>
<dbReference type="InterPro" id="IPR000601">
    <property type="entry name" value="PKD_dom"/>
</dbReference>
<keyword evidence="8" id="KW-0969">Cilium</keyword>
<dbReference type="GO" id="GO:0005929">
    <property type="term" value="C:cilium"/>
    <property type="evidence" value="ECO:0007669"/>
    <property type="project" value="UniProtKB-SubCell"/>
</dbReference>
<keyword evidence="12" id="KW-0966">Cell projection</keyword>
<evidence type="ECO:0000256" key="12">
    <source>
        <dbReference type="ARBA" id="ARBA00023273"/>
    </source>
</evidence>
<dbReference type="InterPro" id="IPR013783">
    <property type="entry name" value="Ig-like_fold"/>
</dbReference>
<dbReference type="InterPro" id="IPR046338">
    <property type="entry name" value="GAIN_dom_sf"/>
</dbReference>
<comment type="caution">
    <text evidence="14">Lacks conserved residue(s) required for the propagation of feature annotation.</text>
</comment>
<keyword evidence="6" id="KW-0732">Signal</keyword>
<dbReference type="SMART" id="SM00308">
    <property type="entry name" value="LH2"/>
    <property type="match status" value="1"/>
</dbReference>
<feature type="transmembrane region" description="Helical" evidence="15">
    <location>
        <begin position="2094"/>
        <end position="2117"/>
    </location>
</feature>
<keyword evidence="10" id="KW-1015">Disulfide bond</keyword>
<feature type="transmembrane region" description="Helical" evidence="15">
    <location>
        <begin position="1725"/>
        <end position="1745"/>
    </location>
</feature>
<dbReference type="InterPro" id="IPR051223">
    <property type="entry name" value="Polycystin"/>
</dbReference>
<dbReference type="Pfam" id="PF20519">
    <property type="entry name" value="Polycystin_dom"/>
    <property type="match status" value="1"/>
</dbReference>
<evidence type="ECO:0000256" key="11">
    <source>
        <dbReference type="ARBA" id="ARBA00023180"/>
    </source>
</evidence>
<feature type="transmembrane region" description="Helical" evidence="15">
    <location>
        <begin position="2137"/>
        <end position="2160"/>
    </location>
</feature>
<dbReference type="CDD" id="cd00146">
    <property type="entry name" value="PKD"/>
    <property type="match status" value="1"/>
</dbReference>
<organism evidence="19 20">
    <name type="scientific">Biomphalaria pfeifferi</name>
    <name type="common">Bloodfluke planorb</name>
    <name type="synonym">Freshwater snail</name>
    <dbReference type="NCBI Taxonomy" id="112525"/>
    <lineage>
        <taxon>Eukaryota</taxon>
        <taxon>Metazoa</taxon>
        <taxon>Spiralia</taxon>
        <taxon>Lophotrochozoa</taxon>
        <taxon>Mollusca</taxon>
        <taxon>Gastropoda</taxon>
        <taxon>Heterobranchia</taxon>
        <taxon>Euthyneura</taxon>
        <taxon>Panpulmonata</taxon>
        <taxon>Hygrophila</taxon>
        <taxon>Lymnaeoidea</taxon>
        <taxon>Planorbidae</taxon>
        <taxon>Biomphalaria</taxon>
    </lineage>
</organism>
<dbReference type="SUPFAM" id="SSF49723">
    <property type="entry name" value="Lipase/lipooxygenase domain (PLAT/LH2 domain)"/>
    <property type="match status" value="1"/>
</dbReference>
<feature type="transmembrane region" description="Helical" evidence="15">
    <location>
        <begin position="2675"/>
        <end position="2700"/>
    </location>
</feature>
<dbReference type="InterPro" id="IPR000203">
    <property type="entry name" value="GPS"/>
</dbReference>
<comment type="similarity">
    <text evidence="3">Belongs to the polycystin family.</text>
</comment>
<reference evidence="19" key="2">
    <citation type="submission" date="2023-04" db="EMBL/GenBank/DDBJ databases">
        <authorList>
            <person name="Bu L."/>
            <person name="Lu L."/>
            <person name="Laidemitt M.R."/>
            <person name="Zhang S.M."/>
            <person name="Mutuku M."/>
            <person name="Mkoji G."/>
            <person name="Steinauer M."/>
            <person name="Loker E.S."/>
        </authorList>
    </citation>
    <scope>NUCLEOTIDE SEQUENCE</scope>
    <source>
        <strain evidence="19">KasaAsao</strain>
        <tissue evidence="19">Whole Snail</tissue>
    </source>
</reference>
<keyword evidence="7 15" id="KW-1133">Transmembrane helix</keyword>
<feature type="transmembrane region" description="Helical" evidence="15">
    <location>
        <begin position="2519"/>
        <end position="2545"/>
    </location>
</feature>
<dbReference type="Pfam" id="PF01477">
    <property type="entry name" value="PLAT"/>
    <property type="match status" value="1"/>
</dbReference>
<evidence type="ECO:0000256" key="14">
    <source>
        <dbReference type="PROSITE-ProRule" id="PRU00152"/>
    </source>
</evidence>
<proteinExistence type="inferred from homology"/>
<evidence type="ECO:0000259" key="17">
    <source>
        <dbReference type="PROSITE" id="PS50095"/>
    </source>
</evidence>
<comment type="caution">
    <text evidence="19">The sequence shown here is derived from an EMBL/GenBank/DDBJ whole genome shotgun (WGS) entry which is preliminary data.</text>
</comment>
<dbReference type="GO" id="GO:0005262">
    <property type="term" value="F:calcium channel activity"/>
    <property type="evidence" value="ECO:0007669"/>
    <property type="project" value="TreeGrafter"/>
</dbReference>
<comment type="subcellular location">
    <subcellularLocation>
        <location evidence="2">Cell membrane</location>
        <topology evidence="2">Multi-pass membrane protein</topology>
    </subcellularLocation>
    <subcellularLocation>
        <location evidence="1">Cell projection</location>
        <location evidence="1">Cilium</location>
    </subcellularLocation>
</comment>
<feature type="transmembrane region" description="Helical" evidence="15">
    <location>
        <begin position="2617"/>
        <end position="2639"/>
    </location>
</feature>
<dbReference type="SMART" id="SM00089">
    <property type="entry name" value="PKD"/>
    <property type="match status" value="2"/>
</dbReference>
<dbReference type="InterPro" id="IPR022409">
    <property type="entry name" value="PKD/Chitinase_dom"/>
</dbReference>
<evidence type="ECO:0000256" key="8">
    <source>
        <dbReference type="ARBA" id="ARBA00023069"/>
    </source>
</evidence>
<dbReference type="SMART" id="SM00303">
    <property type="entry name" value="GPS"/>
    <property type="match status" value="1"/>
</dbReference>
<evidence type="ECO:0000313" key="20">
    <source>
        <dbReference type="Proteomes" id="UP001233172"/>
    </source>
</evidence>
<dbReference type="GO" id="GO:0050982">
    <property type="term" value="P:detection of mechanical stimulus"/>
    <property type="evidence" value="ECO:0007669"/>
    <property type="project" value="TreeGrafter"/>
</dbReference>
<dbReference type="InterPro" id="IPR001024">
    <property type="entry name" value="PLAT/LH2_dom"/>
</dbReference>
<dbReference type="InterPro" id="IPR046791">
    <property type="entry name" value="Polycystin_dom"/>
</dbReference>
<feature type="transmembrane region" description="Helical" evidence="15">
    <location>
        <begin position="1934"/>
        <end position="1955"/>
    </location>
</feature>
<gene>
    <name evidence="19" type="ORF">Bpfe_026757</name>
</gene>
<dbReference type="Gene3D" id="2.60.220.50">
    <property type="match status" value="1"/>
</dbReference>
<dbReference type="EMBL" id="JASAOG010000211">
    <property type="protein sequence ID" value="KAK0043790.1"/>
    <property type="molecule type" value="Genomic_DNA"/>
</dbReference>
<evidence type="ECO:0000259" key="16">
    <source>
        <dbReference type="PROSITE" id="PS50093"/>
    </source>
</evidence>
<dbReference type="InterPro" id="IPR035986">
    <property type="entry name" value="PKD_dom_sf"/>
</dbReference>
<evidence type="ECO:0000256" key="13">
    <source>
        <dbReference type="PIRSR" id="PIRSR603915-2"/>
    </source>
</evidence>
<feature type="non-terminal residue" evidence="19">
    <location>
        <position position="2733"/>
    </location>
</feature>
<dbReference type="Pfam" id="PF08016">
    <property type="entry name" value="PKD_channel"/>
    <property type="match status" value="1"/>
</dbReference>
<dbReference type="Proteomes" id="UP001233172">
    <property type="component" value="Unassembled WGS sequence"/>
</dbReference>
<dbReference type="PROSITE" id="PS50221">
    <property type="entry name" value="GAIN_B"/>
    <property type="match status" value="1"/>
</dbReference>
<dbReference type="InterPro" id="IPR002859">
    <property type="entry name" value="PKD/REJ-like"/>
</dbReference>
<keyword evidence="5 15" id="KW-0812">Transmembrane</keyword>
<dbReference type="SUPFAM" id="SSF49299">
    <property type="entry name" value="PKD domain"/>
    <property type="match status" value="2"/>
</dbReference>
<evidence type="ECO:0000256" key="10">
    <source>
        <dbReference type="ARBA" id="ARBA00023157"/>
    </source>
</evidence>
<dbReference type="Gene3D" id="2.60.40.10">
    <property type="entry name" value="Immunoglobulins"/>
    <property type="match status" value="1"/>
</dbReference>
<name>A0AAD8EXP1_BIOPF</name>
<evidence type="ECO:0000256" key="3">
    <source>
        <dbReference type="ARBA" id="ARBA00007200"/>
    </source>
</evidence>
<evidence type="ECO:0000256" key="2">
    <source>
        <dbReference type="ARBA" id="ARBA00004651"/>
    </source>
</evidence>